<name>A0A418XTC6_9BURK</name>
<reference evidence="2 3" key="1">
    <citation type="submission" date="2018-09" db="EMBL/GenBank/DDBJ databases">
        <authorList>
            <person name="Zhu H."/>
        </authorList>
    </citation>
    <scope>NUCLEOTIDE SEQUENCE [LARGE SCALE GENOMIC DNA]</scope>
    <source>
        <strain evidence="2 3">K1S02-61</strain>
    </source>
</reference>
<keyword evidence="3" id="KW-1185">Reference proteome</keyword>
<dbReference type="Gene3D" id="3.40.630.30">
    <property type="match status" value="1"/>
</dbReference>
<dbReference type="InterPro" id="IPR000182">
    <property type="entry name" value="GNAT_dom"/>
</dbReference>
<sequence length="150" mass="17318">MTEWQWSSFANLPNADLYEMLAQRQNVFILEQQCFYPDMDGYDQDAWHLLGWRTIDGRRQLAAYLRVIAPGVKYAEMSLGRVISTQAARGTGIGRELLEQGIARAEQLHPGHRIRIGAQQYLEKFYASFGFKTVSEPYDEDGIMHVEMLR</sequence>
<dbReference type="GO" id="GO:0016747">
    <property type="term" value="F:acyltransferase activity, transferring groups other than amino-acyl groups"/>
    <property type="evidence" value="ECO:0007669"/>
    <property type="project" value="InterPro"/>
</dbReference>
<gene>
    <name evidence="2" type="ORF">D3872_11650</name>
</gene>
<dbReference type="SUPFAM" id="SSF55729">
    <property type="entry name" value="Acyl-CoA N-acyltransferases (Nat)"/>
    <property type="match status" value="1"/>
</dbReference>
<dbReference type="InterPro" id="IPR016181">
    <property type="entry name" value="Acyl_CoA_acyltransferase"/>
</dbReference>
<dbReference type="PROSITE" id="PS51186">
    <property type="entry name" value="GNAT"/>
    <property type="match status" value="1"/>
</dbReference>
<dbReference type="Pfam" id="PF13673">
    <property type="entry name" value="Acetyltransf_10"/>
    <property type="match status" value="1"/>
</dbReference>
<evidence type="ECO:0000259" key="1">
    <source>
        <dbReference type="PROSITE" id="PS51186"/>
    </source>
</evidence>
<feature type="domain" description="N-acetyltransferase" evidence="1">
    <location>
        <begin position="7"/>
        <end position="150"/>
    </location>
</feature>
<protein>
    <submittedName>
        <fullName evidence="2">GNAT family N-acetyltransferase</fullName>
    </submittedName>
</protein>
<evidence type="ECO:0000313" key="2">
    <source>
        <dbReference type="EMBL" id="RJG15861.1"/>
    </source>
</evidence>
<proteinExistence type="predicted"/>
<dbReference type="AlphaFoldDB" id="A0A418XTC6"/>
<evidence type="ECO:0000313" key="3">
    <source>
        <dbReference type="Proteomes" id="UP000284006"/>
    </source>
</evidence>
<dbReference type="Proteomes" id="UP000284006">
    <property type="component" value="Unassembled WGS sequence"/>
</dbReference>
<dbReference type="EMBL" id="QYUP01000111">
    <property type="protein sequence ID" value="RJG15861.1"/>
    <property type="molecule type" value="Genomic_DNA"/>
</dbReference>
<dbReference type="OrthoDB" id="9796171at2"/>
<keyword evidence="2" id="KW-0808">Transferase</keyword>
<organism evidence="2 3">
    <name type="scientific">Massilia cavernae</name>
    <dbReference type="NCBI Taxonomy" id="2320864"/>
    <lineage>
        <taxon>Bacteria</taxon>
        <taxon>Pseudomonadati</taxon>
        <taxon>Pseudomonadota</taxon>
        <taxon>Betaproteobacteria</taxon>
        <taxon>Burkholderiales</taxon>
        <taxon>Oxalobacteraceae</taxon>
        <taxon>Telluria group</taxon>
        <taxon>Massilia</taxon>
    </lineage>
</organism>
<comment type="caution">
    <text evidence="2">The sequence shown here is derived from an EMBL/GenBank/DDBJ whole genome shotgun (WGS) entry which is preliminary data.</text>
</comment>
<accession>A0A418XTC6</accession>
<dbReference type="RefSeq" id="WP_119810921.1">
    <property type="nucleotide sequence ID" value="NZ_QYUP01000111.1"/>
</dbReference>